<evidence type="ECO:0000313" key="3">
    <source>
        <dbReference type="Proteomes" id="UP000006334"/>
    </source>
</evidence>
<dbReference type="PANTHER" id="PTHR30514:SF18">
    <property type="entry name" value="RPIR-FAMILY TRANSCRIPTIONAL REGULATOR"/>
    <property type="match status" value="1"/>
</dbReference>
<dbReference type="Gene3D" id="1.10.10.10">
    <property type="entry name" value="Winged helix-like DNA-binding domain superfamily/Winged helix DNA-binding domain"/>
    <property type="match status" value="1"/>
</dbReference>
<dbReference type="eggNOG" id="COG1737">
    <property type="taxonomic scope" value="Bacteria"/>
</dbReference>
<dbReference type="PROSITE" id="PS51071">
    <property type="entry name" value="HTH_RPIR"/>
    <property type="match status" value="1"/>
</dbReference>
<keyword evidence="3" id="KW-1185">Reference proteome</keyword>
<dbReference type="GO" id="GO:0097367">
    <property type="term" value="F:carbohydrate derivative binding"/>
    <property type="evidence" value="ECO:0007669"/>
    <property type="project" value="InterPro"/>
</dbReference>
<dbReference type="Pfam" id="PF01380">
    <property type="entry name" value="SIS"/>
    <property type="match status" value="1"/>
</dbReference>
<dbReference type="InterPro" id="IPR036388">
    <property type="entry name" value="WH-like_DNA-bd_sf"/>
</dbReference>
<dbReference type="InterPro" id="IPR000281">
    <property type="entry name" value="HTH_RpiR"/>
</dbReference>
<dbReference type="GO" id="GO:0003700">
    <property type="term" value="F:DNA-binding transcription factor activity"/>
    <property type="evidence" value="ECO:0007669"/>
    <property type="project" value="InterPro"/>
</dbReference>
<evidence type="ECO:0000259" key="1">
    <source>
        <dbReference type="PROSITE" id="PS51071"/>
    </source>
</evidence>
<dbReference type="InterPro" id="IPR046348">
    <property type="entry name" value="SIS_dom_sf"/>
</dbReference>
<dbReference type="STRING" id="1127673.GLIP_2132"/>
<dbReference type="SUPFAM" id="SSF53697">
    <property type="entry name" value="SIS domain"/>
    <property type="match status" value="1"/>
</dbReference>
<organism evidence="2 3">
    <name type="scientific">Aliiglaciecola lipolytica E3</name>
    <dbReference type="NCBI Taxonomy" id="1127673"/>
    <lineage>
        <taxon>Bacteria</taxon>
        <taxon>Pseudomonadati</taxon>
        <taxon>Pseudomonadota</taxon>
        <taxon>Gammaproteobacteria</taxon>
        <taxon>Alteromonadales</taxon>
        <taxon>Alteromonadaceae</taxon>
        <taxon>Aliiglaciecola</taxon>
    </lineage>
</organism>
<dbReference type="GO" id="GO:1901135">
    <property type="term" value="P:carbohydrate derivative metabolic process"/>
    <property type="evidence" value="ECO:0007669"/>
    <property type="project" value="InterPro"/>
</dbReference>
<gene>
    <name evidence="2" type="ORF">GLIP_2132</name>
</gene>
<accession>K6YU06</accession>
<dbReference type="RefSeq" id="WP_008844576.1">
    <property type="nucleotide sequence ID" value="NZ_BAEN01000041.1"/>
</dbReference>
<dbReference type="SUPFAM" id="SSF46689">
    <property type="entry name" value="Homeodomain-like"/>
    <property type="match status" value="1"/>
</dbReference>
<sequence>MPKSKFVTLITQSYQQLSPNGRKIANYLQQNPADVLNLSVAEIAEITLTSKATVSRFFRQLGYKNLQQVKDQMRAARSAGMPLAVTHKNNDYITQELERIRQTWENVKPDDITQLVESISQASRITLIGFRNSYPVALHFRQQLLQVRGKVRLLPLPGQTLAEEVEDISADELVIIIAFRRRPKIVEKLIKLIPKEQLVLMADPSAQIYKDEVNQLFICQLGQELPLDSYSAPMSVISVICNQILNSEKYSKLNRIDAISNMYKELDELE</sequence>
<dbReference type="InterPro" id="IPR047640">
    <property type="entry name" value="RpiR-like"/>
</dbReference>
<feature type="domain" description="HTH rpiR-type" evidence="1">
    <location>
        <begin position="4"/>
        <end position="80"/>
    </location>
</feature>
<dbReference type="PANTHER" id="PTHR30514">
    <property type="entry name" value="GLUCOKINASE"/>
    <property type="match status" value="1"/>
</dbReference>
<name>K6YU06_9ALTE</name>
<dbReference type="GO" id="GO:0003677">
    <property type="term" value="F:DNA binding"/>
    <property type="evidence" value="ECO:0007669"/>
    <property type="project" value="InterPro"/>
</dbReference>
<reference evidence="2 3" key="1">
    <citation type="journal article" date="2017" name="Antonie Van Leeuwenhoek">
        <title>Rhizobium rhizosphaerae sp. nov., a novel species isolated from rice rhizosphere.</title>
        <authorList>
            <person name="Zhao J.J."/>
            <person name="Zhang J."/>
            <person name="Zhang R.J."/>
            <person name="Zhang C.W."/>
            <person name="Yin H.Q."/>
            <person name="Zhang X.X."/>
        </authorList>
    </citation>
    <scope>NUCLEOTIDE SEQUENCE [LARGE SCALE GENOMIC DNA]</scope>
    <source>
        <strain evidence="2 3">E3</strain>
    </source>
</reference>
<proteinExistence type="predicted"/>
<dbReference type="EMBL" id="BAEN01000041">
    <property type="protein sequence ID" value="GAC14760.1"/>
    <property type="molecule type" value="Genomic_DNA"/>
</dbReference>
<evidence type="ECO:0000313" key="2">
    <source>
        <dbReference type="EMBL" id="GAC14760.1"/>
    </source>
</evidence>
<protein>
    <submittedName>
        <fullName evidence="2">RpiR family transcriptional regulator</fullName>
    </submittedName>
</protein>
<dbReference type="InterPro" id="IPR001347">
    <property type="entry name" value="SIS_dom"/>
</dbReference>
<dbReference type="InterPro" id="IPR009057">
    <property type="entry name" value="Homeodomain-like_sf"/>
</dbReference>
<dbReference type="OrthoDB" id="3237351at2"/>
<comment type="caution">
    <text evidence="2">The sequence shown here is derived from an EMBL/GenBank/DDBJ whole genome shotgun (WGS) entry which is preliminary data.</text>
</comment>
<dbReference type="AlphaFoldDB" id="K6YU06"/>
<dbReference type="Pfam" id="PF01418">
    <property type="entry name" value="HTH_6"/>
    <property type="match status" value="1"/>
</dbReference>
<dbReference type="Gene3D" id="3.40.50.10490">
    <property type="entry name" value="Glucose-6-phosphate isomerase like protein, domain 1"/>
    <property type="match status" value="1"/>
</dbReference>
<dbReference type="Proteomes" id="UP000006334">
    <property type="component" value="Unassembled WGS sequence"/>
</dbReference>